<sequence length="693" mass="74289">MRLAERLRGSVRAKLLALVLAPLMLGFPLIMGVLWYWGEVYYHRLMVSRVASDLATAHGYFERVIDGVGNGVQGLAGSHALAQTLAHESPEAVAALLGARKGGLALDFLNLLDVNGRVLHASTALAAGSARGGWPVVQQAIRARGGSVVERFAPAELAAIDAGMRERARLALVATARARPDSRGEEERGLVVHAAAPVLDAAGNLVAVLEGGVLLNGNLDFVDTLNAIVYREGSLPEGSEGTATLFVDDVRIATNVRLFEGARALGTRASDEVRTHVLDHGRTWLETAFVVNDWYVSAYEPVVDSRGERVGMLYVGFLEAPFRAAKRMALLVVGALALLVSAAGALLTLYWARGIFRPIERMHATIGRIDAGDEQARVGDVASRDELGRLATAFDHLLDDQAARRAELQALNASLDRKVAERTADLADANAELRAAQHRLVMSEKLAAIGELTAGVAHEISNPTAVIQGNLDLLREELGPAAQPVANEIRLIHEQVGRIRLIVTKLLQFARPGEFAGYVEDVDVNAALADCLVLTRQHLARAEVKVVQRLAATARVQINLQELQQVLINLIVNAVQAMPAGGTLTLETVDRDPRQDARGVRITVRDTGGGIRAEDLARIFDPFFTTKKRQGTGLGLSISHTLVERYGGRIEVDSAPGRGAAFTVSLLAEPVYRKDPAPPPGGRENGTGQTEAT</sequence>
<dbReference type="SMART" id="SM00387">
    <property type="entry name" value="HATPase_c"/>
    <property type="match status" value="1"/>
</dbReference>
<evidence type="ECO:0000256" key="7">
    <source>
        <dbReference type="ARBA" id="ARBA00022692"/>
    </source>
</evidence>
<dbReference type="InterPro" id="IPR003661">
    <property type="entry name" value="HisK_dim/P_dom"/>
</dbReference>
<dbReference type="CDD" id="cd00082">
    <property type="entry name" value="HisKA"/>
    <property type="match status" value="1"/>
</dbReference>
<evidence type="ECO:0000256" key="10">
    <source>
        <dbReference type="ARBA" id="ARBA00023136"/>
    </source>
</evidence>
<gene>
    <name evidence="16" type="ORF">E6Q80_02490</name>
</gene>
<dbReference type="SUPFAM" id="SSF158472">
    <property type="entry name" value="HAMP domain-like"/>
    <property type="match status" value="1"/>
</dbReference>
<evidence type="ECO:0000256" key="9">
    <source>
        <dbReference type="ARBA" id="ARBA00022989"/>
    </source>
</evidence>
<dbReference type="GO" id="GO:0000155">
    <property type="term" value="F:phosphorelay sensor kinase activity"/>
    <property type="evidence" value="ECO:0007669"/>
    <property type="project" value="InterPro"/>
</dbReference>
<dbReference type="SMART" id="SM00304">
    <property type="entry name" value="HAMP"/>
    <property type="match status" value="1"/>
</dbReference>
<evidence type="ECO:0000313" key="16">
    <source>
        <dbReference type="EMBL" id="TXH91525.1"/>
    </source>
</evidence>
<reference evidence="16 17" key="1">
    <citation type="submission" date="2018-09" db="EMBL/GenBank/DDBJ databases">
        <title>Metagenome Assembled Genomes from an Advanced Water Purification Facility.</title>
        <authorList>
            <person name="Stamps B.W."/>
            <person name="Spear J.R."/>
        </authorList>
    </citation>
    <scope>NUCLEOTIDE SEQUENCE [LARGE SCALE GENOMIC DNA]</scope>
    <source>
        <strain evidence="16">Bin_27_1</strain>
    </source>
</reference>
<keyword evidence="7 13" id="KW-0812">Transmembrane</keyword>
<evidence type="ECO:0000256" key="13">
    <source>
        <dbReference type="SAM" id="Phobius"/>
    </source>
</evidence>
<dbReference type="Gene3D" id="1.10.287.130">
    <property type="match status" value="1"/>
</dbReference>
<evidence type="ECO:0000313" key="17">
    <source>
        <dbReference type="Proteomes" id="UP000321192"/>
    </source>
</evidence>
<dbReference type="InterPro" id="IPR029151">
    <property type="entry name" value="Sensor-like_sf"/>
</dbReference>
<dbReference type="PANTHER" id="PTHR43065">
    <property type="entry name" value="SENSOR HISTIDINE KINASE"/>
    <property type="match status" value="1"/>
</dbReference>
<dbReference type="InterPro" id="IPR003660">
    <property type="entry name" value="HAMP_dom"/>
</dbReference>
<dbReference type="PANTHER" id="PTHR43065:SF22">
    <property type="entry name" value="HISTIDINE KINASE"/>
    <property type="match status" value="1"/>
</dbReference>
<comment type="catalytic activity">
    <reaction evidence="1">
        <text>ATP + protein L-histidine = ADP + protein N-phospho-L-histidine.</text>
        <dbReference type="EC" id="2.7.13.3"/>
    </reaction>
</comment>
<keyword evidence="11" id="KW-0175">Coiled coil</keyword>
<keyword evidence="9 13" id="KW-1133">Transmembrane helix</keyword>
<protein>
    <recommendedName>
        <fullName evidence="3">histidine kinase</fullName>
        <ecNumber evidence="3">2.7.13.3</ecNumber>
    </recommendedName>
</protein>
<evidence type="ECO:0000256" key="6">
    <source>
        <dbReference type="ARBA" id="ARBA00022679"/>
    </source>
</evidence>
<evidence type="ECO:0000256" key="4">
    <source>
        <dbReference type="ARBA" id="ARBA00022475"/>
    </source>
</evidence>
<keyword evidence="4" id="KW-1003">Cell membrane</keyword>
<evidence type="ECO:0000259" key="14">
    <source>
        <dbReference type="PROSITE" id="PS50109"/>
    </source>
</evidence>
<dbReference type="Pfam" id="PF17202">
    <property type="entry name" value="sCache_3_3"/>
    <property type="match status" value="1"/>
</dbReference>
<dbReference type="PRINTS" id="PR00344">
    <property type="entry name" value="BCTRLSENSOR"/>
</dbReference>
<dbReference type="Proteomes" id="UP000321192">
    <property type="component" value="Unassembled WGS sequence"/>
</dbReference>
<dbReference type="InterPro" id="IPR004358">
    <property type="entry name" value="Sig_transdc_His_kin-like_C"/>
</dbReference>
<dbReference type="EMBL" id="SSFD01000034">
    <property type="protein sequence ID" value="TXH91525.1"/>
    <property type="molecule type" value="Genomic_DNA"/>
</dbReference>
<dbReference type="InterPro" id="IPR036097">
    <property type="entry name" value="HisK_dim/P_sf"/>
</dbReference>
<evidence type="ECO:0000256" key="3">
    <source>
        <dbReference type="ARBA" id="ARBA00012438"/>
    </source>
</evidence>
<dbReference type="Pfam" id="PF00672">
    <property type="entry name" value="HAMP"/>
    <property type="match status" value="1"/>
</dbReference>
<evidence type="ECO:0000256" key="11">
    <source>
        <dbReference type="SAM" id="Coils"/>
    </source>
</evidence>
<feature type="coiled-coil region" evidence="11">
    <location>
        <begin position="398"/>
        <end position="446"/>
    </location>
</feature>
<dbReference type="CDD" id="cd06225">
    <property type="entry name" value="HAMP"/>
    <property type="match status" value="1"/>
</dbReference>
<keyword evidence="6" id="KW-0808">Transferase</keyword>
<keyword evidence="10 13" id="KW-0472">Membrane</keyword>
<dbReference type="InterPro" id="IPR036890">
    <property type="entry name" value="HATPase_C_sf"/>
</dbReference>
<evidence type="ECO:0000256" key="2">
    <source>
        <dbReference type="ARBA" id="ARBA00004651"/>
    </source>
</evidence>
<dbReference type="PROSITE" id="PS50885">
    <property type="entry name" value="HAMP"/>
    <property type="match status" value="1"/>
</dbReference>
<evidence type="ECO:0000256" key="8">
    <source>
        <dbReference type="ARBA" id="ARBA00022777"/>
    </source>
</evidence>
<dbReference type="PROSITE" id="PS50109">
    <property type="entry name" value="HIS_KIN"/>
    <property type="match status" value="1"/>
</dbReference>
<dbReference type="SUPFAM" id="SSF55874">
    <property type="entry name" value="ATPase domain of HSP90 chaperone/DNA topoisomerase II/histidine kinase"/>
    <property type="match status" value="1"/>
</dbReference>
<evidence type="ECO:0000256" key="5">
    <source>
        <dbReference type="ARBA" id="ARBA00022553"/>
    </source>
</evidence>
<evidence type="ECO:0000259" key="15">
    <source>
        <dbReference type="PROSITE" id="PS50885"/>
    </source>
</evidence>
<dbReference type="SUPFAM" id="SSF47384">
    <property type="entry name" value="Homodimeric domain of signal transducing histidine kinase"/>
    <property type="match status" value="1"/>
</dbReference>
<organism evidence="16 17">
    <name type="scientific">Thauera aminoaromatica</name>
    <dbReference type="NCBI Taxonomy" id="164330"/>
    <lineage>
        <taxon>Bacteria</taxon>
        <taxon>Pseudomonadati</taxon>
        <taxon>Pseudomonadota</taxon>
        <taxon>Betaproteobacteria</taxon>
        <taxon>Rhodocyclales</taxon>
        <taxon>Zoogloeaceae</taxon>
        <taxon>Thauera</taxon>
    </lineage>
</organism>
<dbReference type="EC" id="2.7.13.3" evidence="3"/>
<dbReference type="Pfam" id="PF02518">
    <property type="entry name" value="HATPase_c"/>
    <property type="match status" value="1"/>
</dbReference>
<dbReference type="SMART" id="SM00388">
    <property type="entry name" value="HisKA"/>
    <property type="match status" value="1"/>
</dbReference>
<name>A0A5C7T911_THASP</name>
<dbReference type="RefSeq" id="WP_276656747.1">
    <property type="nucleotide sequence ID" value="NZ_JAYRXT010000670.1"/>
</dbReference>
<dbReference type="SUPFAM" id="SSF103190">
    <property type="entry name" value="Sensory domain-like"/>
    <property type="match status" value="1"/>
</dbReference>
<feature type="domain" description="Histidine kinase" evidence="14">
    <location>
        <begin position="455"/>
        <end position="670"/>
    </location>
</feature>
<dbReference type="Gene3D" id="6.10.340.10">
    <property type="match status" value="1"/>
</dbReference>
<dbReference type="Pfam" id="PF00512">
    <property type="entry name" value="HisKA"/>
    <property type="match status" value="1"/>
</dbReference>
<proteinExistence type="predicted"/>
<feature type="transmembrane region" description="Helical" evidence="13">
    <location>
        <begin position="15"/>
        <end position="37"/>
    </location>
</feature>
<feature type="region of interest" description="Disordered" evidence="12">
    <location>
        <begin position="671"/>
        <end position="693"/>
    </location>
</feature>
<dbReference type="InterPro" id="IPR005467">
    <property type="entry name" value="His_kinase_dom"/>
</dbReference>
<keyword evidence="8" id="KW-0418">Kinase</keyword>
<comment type="caution">
    <text evidence="16">The sequence shown here is derived from an EMBL/GenBank/DDBJ whole genome shotgun (WGS) entry which is preliminary data.</text>
</comment>
<evidence type="ECO:0000256" key="12">
    <source>
        <dbReference type="SAM" id="MobiDB-lite"/>
    </source>
</evidence>
<keyword evidence="5" id="KW-0597">Phosphoprotein</keyword>
<feature type="domain" description="HAMP" evidence="15">
    <location>
        <begin position="353"/>
        <end position="406"/>
    </location>
</feature>
<accession>A0A5C7T911</accession>
<dbReference type="InterPro" id="IPR033463">
    <property type="entry name" value="sCache_3"/>
</dbReference>
<evidence type="ECO:0000256" key="1">
    <source>
        <dbReference type="ARBA" id="ARBA00000085"/>
    </source>
</evidence>
<dbReference type="Gene3D" id="3.30.565.10">
    <property type="entry name" value="Histidine kinase-like ATPase, C-terminal domain"/>
    <property type="match status" value="1"/>
</dbReference>
<feature type="transmembrane region" description="Helical" evidence="13">
    <location>
        <begin position="328"/>
        <end position="352"/>
    </location>
</feature>
<dbReference type="GO" id="GO:0005886">
    <property type="term" value="C:plasma membrane"/>
    <property type="evidence" value="ECO:0007669"/>
    <property type="project" value="UniProtKB-SubCell"/>
</dbReference>
<dbReference type="InterPro" id="IPR003594">
    <property type="entry name" value="HATPase_dom"/>
</dbReference>
<dbReference type="AlphaFoldDB" id="A0A5C7T911"/>
<comment type="subcellular location">
    <subcellularLocation>
        <location evidence="2">Cell membrane</location>
        <topology evidence="2">Multi-pass membrane protein</topology>
    </subcellularLocation>
</comment>